<evidence type="ECO:0000313" key="3">
    <source>
        <dbReference type="Proteomes" id="UP001215598"/>
    </source>
</evidence>
<accession>A0AAD7HQU3</accession>
<comment type="caution">
    <text evidence="2">The sequence shown here is derived from an EMBL/GenBank/DDBJ whole genome shotgun (WGS) entry which is preliminary data.</text>
</comment>
<proteinExistence type="predicted"/>
<dbReference type="Gene3D" id="3.30.870.10">
    <property type="entry name" value="Endonuclease Chain A"/>
    <property type="match status" value="1"/>
</dbReference>
<feature type="compositionally biased region" description="Low complexity" evidence="1">
    <location>
        <begin position="198"/>
        <end position="225"/>
    </location>
</feature>
<feature type="region of interest" description="Disordered" evidence="1">
    <location>
        <begin position="24"/>
        <end position="174"/>
    </location>
</feature>
<dbReference type="InterPro" id="IPR003903">
    <property type="entry name" value="UIM_dom"/>
</dbReference>
<feature type="compositionally biased region" description="Low complexity" evidence="1">
    <location>
        <begin position="57"/>
        <end position="75"/>
    </location>
</feature>
<sequence>MNANDTDDADLARAIAESLRDIAPAAASNSNSPFLQPNERQIEGEEGRAGSGGDQQSTAANTNTTNANAPTAPSAGMPTAGGGAPSFLTDRAQMERERLVRQKRVRPPLPVVARPASSDDEYDEDEEEGSEGSARARLDARGAASGGGGAGGGNGQAGGRTGASGSASGNTLDGRRLVPQGAILRVDTQHARVHSVPLAGSSASTSASTNTLGGSSMKGNGNGKNNGEKPQAPAIPECIRLSALLGPPASIAFAIVSAYVLDAAWLYGFFDRATPVVVVAHGEGDRWVSG</sequence>
<reference evidence="2" key="1">
    <citation type="submission" date="2023-03" db="EMBL/GenBank/DDBJ databases">
        <title>Massive genome expansion in bonnet fungi (Mycena s.s.) driven by repeated elements and novel gene families across ecological guilds.</title>
        <authorList>
            <consortium name="Lawrence Berkeley National Laboratory"/>
            <person name="Harder C.B."/>
            <person name="Miyauchi S."/>
            <person name="Viragh M."/>
            <person name="Kuo A."/>
            <person name="Thoen E."/>
            <person name="Andreopoulos B."/>
            <person name="Lu D."/>
            <person name="Skrede I."/>
            <person name="Drula E."/>
            <person name="Henrissat B."/>
            <person name="Morin E."/>
            <person name="Kohler A."/>
            <person name="Barry K."/>
            <person name="LaButti K."/>
            <person name="Morin E."/>
            <person name="Salamov A."/>
            <person name="Lipzen A."/>
            <person name="Mereny Z."/>
            <person name="Hegedus B."/>
            <person name="Baldrian P."/>
            <person name="Stursova M."/>
            <person name="Weitz H."/>
            <person name="Taylor A."/>
            <person name="Grigoriev I.V."/>
            <person name="Nagy L.G."/>
            <person name="Martin F."/>
            <person name="Kauserud H."/>
        </authorList>
    </citation>
    <scope>NUCLEOTIDE SEQUENCE</scope>
    <source>
        <strain evidence="2">CBHHK182m</strain>
    </source>
</reference>
<gene>
    <name evidence="2" type="ORF">B0H16DRAFT_1735762</name>
</gene>
<organism evidence="2 3">
    <name type="scientific">Mycena metata</name>
    <dbReference type="NCBI Taxonomy" id="1033252"/>
    <lineage>
        <taxon>Eukaryota</taxon>
        <taxon>Fungi</taxon>
        <taxon>Dikarya</taxon>
        <taxon>Basidiomycota</taxon>
        <taxon>Agaricomycotina</taxon>
        <taxon>Agaricomycetes</taxon>
        <taxon>Agaricomycetidae</taxon>
        <taxon>Agaricales</taxon>
        <taxon>Marasmiineae</taxon>
        <taxon>Mycenaceae</taxon>
        <taxon>Mycena</taxon>
    </lineage>
</organism>
<feature type="region of interest" description="Disordered" evidence="1">
    <location>
        <begin position="196"/>
        <end position="231"/>
    </location>
</feature>
<feature type="compositionally biased region" description="Gly residues" evidence="1">
    <location>
        <begin position="144"/>
        <end position="162"/>
    </location>
</feature>
<name>A0AAD7HQU3_9AGAR</name>
<dbReference type="Proteomes" id="UP001215598">
    <property type="component" value="Unassembled WGS sequence"/>
</dbReference>
<dbReference type="AlphaFoldDB" id="A0AAD7HQU3"/>
<evidence type="ECO:0000256" key="1">
    <source>
        <dbReference type="SAM" id="MobiDB-lite"/>
    </source>
</evidence>
<dbReference type="EMBL" id="JARKIB010000188">
    <property type="protein sequence ID" value="KAJ7726221.1"/>
    <property type="molecule type" value="Genomic_DNA"/>
</dbReference>
<protein>
    <submittedName>
        <fullName evidence="2">Uncharacterized protein</fullName>
    </submittedName>
</protein>
<keyword evidence="3" id="KW-1185">Reference proteome</keyword>
<dbReference type="PROSITE" id="PS50330">
    <property type="entry name" value="UIM"/>
    <property type="match status" value="1"/>
</dbReference>
<feature type="compositionally biased region" description="Acidic residues" evidence="1">
    <location>
        <begin position="118"/>
        <end position="130"/>
    </location>
</feature>
<feature type="compositionally biased region" description="Low complexity" evidence="1">
    <location>
        <begin position="24"/>
        <end position="33"/>
    </location>
</feature>
<evidence type="ECO:0000313" key="2">
    <source>
        <dbReference type="EMBL" id="KAJ7726221.1"/>
    </source>
</evidence>